<evidence type="ECO:0000259" key="3">
    <source>
        <dbReference type="Pfam" id="PF13458"/>
    </source>
</evidence>
<evidence type="ECO:0000256" key="1">
    <source>
        <dbReference type="ARBA" id="ARBA00010062"/>
    </source>
</evidence>
<gene>
    <name evidence="4" type="ORF">AGRA3207_003629</name>
</gene>
<evidence type="ECO:0000313" key="4">
    <source>
        <dbReference type="EMBL" id="QXJ22602.1"/>
    </source>
</evidence>
<dbReference type="InterPro" id="IPR028082">
    <property type="entry name" value="Peripla_BP_I"/>
</dbReference>
<dbReference type="PANTHER" id="PTHR30483">
    <property type="entry name" value="LEUCINE-SPECIFIC-BINDING PROTEIN"/>
    <property type="match status" value="1"/>
</dbReference>
<proteinExistence type="inferred from homology"/>
<evidence type="ECO:0000256" key="2">
    <source>
        <dbReference type="ARBA" id="ARBA00022729"/>
    </source>
</evidence>
<dbReference type="Pfam" id="PF13458">
    <property type="entry name" value="Peripla_BP_6"/>
    <property type="match status" value="1"/>
</dbReference>
<name>A0ABX8QYR7_9ACTN</name>
<protein>
    <submittedName>
        <fullName evidence="4">ABC transporter substrate-binding protein</fullName>
    </submittedName>
</protein>
<keyword evidence="5" id="KW-1185">Reference proteome</keyword>
<keyword evidence="2" id="KW-0732">Signal</keyword>
<comment type="similarity">
    <text evidence="1">Belongs to the leucine-binding protein family.</text>
</comment>
<evidence type="ECO:0000313" key="5">
    <source>
        <dbReference type="Proteomes" id="UP001049518"/>
    </source>
</evidence>
<feature type="domain" description="Leucine-binding protein" evidence="3">
    <location>
        <begin position="35"/>
        <end position="369"/>
    </location>
</feature>
<dbReference type="SUPFAM" id="SSF53822">
    <property type="entry name" value="Periplasmic binding protein-like I"/>
    <property type="match status" value="1"/>
</dbReference>
<dbReference type="InterPro" id="IPR051010">
    <property type="entry name" value="BCAA_transport"/>
</dbReference>
<dbReference type="Proteomes" id="UP001049518">
    <property type="component" value="Chromosome"/>
</dbReference>
<organism evidence="4 5">
    <name type="scientific">Actinomadura graeca</name>
    <dbReference type="NCBI Taxonomy" id="2750812"/>
    <lineage>
        <taxon>Bacteria</taxon>
        <taxon>Bacillati</taxon>
        <taxon>Actinomycetota</taxon>
        <taxon>Actinomycetes</taxon>
        <taxon>Streptosporangiales</taxon>
        <taxon>Thermomonosporaceae</taxon>
        <taxon>Actinomadura</taxon>
    </lineage>
</organism>
<dbReference type="EMBL" id="CP059572">
    <property type="protein sequence ID" value="QXJ22602.1"/>
    <property type="molecule type" value="Genomic_DNA"/>
</dbReference>
<dbReference type="PANTHER" id="PTHR30483:SF38">
    <property type="entry name" value="BLR7848 PROTEIN"/>
    <property type="match status" value="1"/>
</dbReference>
<reference evidence="4" key="1">
    <citation type="submission" date="2020-07" db="EMBL/GenBank/DDBJ databases">
        <authorList>
            <person name="Tarantini F.S."/>
            <person name="Hong K.W."/>
            <person name="Chan K.G."/>
        </authorList>
    </citation>
    <scope>NUCLEOTIDE SEQUENCE</scope>
    <source>
        <strain evidence="4">32-07</strain>
    </source>
</reference>
<dbReference type="InterPro" id="IPR028081">
    <property type="entry name" value="Leu-bd"/>
</dbReference>
<sequence length="392" mass="40857">MPLTHRHPTITAAASAAVLLLATGCGGGAKGDDGPVDLGVIIEKTGPLAVLGLTELDAVELAVKQVNQAGGVRGRTVRLVVRDSESQPAVAAAAAREFARRKDVPAVLGTATGAGCSAMNAILEPKGVMQFCLSPIATRVKPLIFWAQGSLDQYHVFLNPYFAHKGMTRIALVRTADATGDAMEKIVRDLAARNPTITLTGVETFQSGATTVQTQLIRLRGQKPDAVVAGASGANLLPIAQGMNTLGMKMPLVVGHGAVAHSVLDLVKGSLVPGGMVAGVHWVNLPDAEIPASVPNRDTILKFRAAWQAAYGTKPAGHSEAAAFDAANQILDALKAGAGDGKEIAAHIERTRFTGVLGAYTYAKDDHQGLGYAPGMLRFGDDGRFHLEYLAK</sequence>
<accession>A0ABX8QYR7</accession>
<dbReference type="RefSeq" id="WP_231335890.1">
    <property type="nucleotide sequence ID" value="NZ_CP059572.1"/>
</dbReference>
<dbReference type="Gene3D" id="3.40.50.2300">
    <property type="match status" value="2"/>
</dbReference>
<dbReference type="PROSITE" id="PS51257">
    <property type="entry name" value="PROKAR_LIPOPROTEIN"/>
    <property type="match status" value="1"/>
</dbReference>